<accession>A0A2R3Z9H1</accession>
<dbReference type="EMBL" id="CP028136">
    <property type="protein sequence ID" value="AVR46929.1"/>
    <property type="molecule type" value="Genomic_DNA"/>
</dbReference>
<dbReference type="InterPro" id="IPR013766">
    <property type="entry name" value="Thioredoxin_domain"/>
</dbReference>
<dbReference type="Gene3D" id="3.40.30.10">
    <property type="entry name" value="Glutaredoxin"/>
    <property type="match status" value="1"/>
</dbReference>
<dbReference type="KEGG" id="grs:C7S20_17595"/>
<comment type="subcellular location">
    <subcellularLocation>
        <location evidence="1">Cell envelope</location>
    </subcellularLocation>
</comment>
<evidence type="ECO:0000259" key="6">
    <source>
        <dbReference type="PROSITE" id="PS51352"/>
    </source>
</evidence>
<keyword evidence="4" id="KW-0676">Redox-active center</keyword>
<organism evidence="7 8">
    <name type="scientific">Christiangramia fulva</name>
    <dbReference type="NCBI Taxonomy" id="2126553"/>
    <lineage>
        <taxon>Bacteria</taxon>
        <taxon>Pseudomonadati</taxon>
        <taxon>Bacteroidota</taxon>
        <taxon>Flavobacteriia</taxon>
        <taxon>Flavobacteriales</taxon>
        <taxon>Flavobacteriaceae</taxon>
        <taxon>Christiangramia</taxon>
    </lineage>
</organism>
<protein>
    <submittedName>
        <fullName evidence="7">Peroxiredoxin</fullName>
    </submittedName>
</protein>
<dbReference type="OrthoDB" id="1069091at2"/>
<keyword evidence="2" id="KW-0201">Cytochrome c-type biogenesis</keyword>
<evidence type="ECO:0000256" key="4">
    <source>
        <dbReference type="ARBA" id="ARBA00023284"/>
    </source>
</evidence>
<evidence type="ECO:0000256" key="1">
    <source>
        <dbReference type="ARBA" id="ARBA00004196"/>
    </source>
</evidence>
<dbReference type="GO" id="GO:0017004">
    <property type="term" value="P:cytochrome complex assembly"/>
    <property type="evidence" value="ECO:0007669"/>
    <property type="project" value="UniProtKB-KW"/>
</dbReference>
<keyword evidence="8" id="KW-1185">Reference proteome</keyword>
<dbReference type="InterPro" id="IPR036249">
    <property type="entry name" value="Thioredoxin-like_sf"/>
</dbReference>
<dbReference type="Pfam" id="PF14289">
    <property type="entry name" value="DUF4369"/>
    <property type="match status" value="1"/>
</dbReference>
<dbReference type="RefSeq" id="WP_107013700.1">
    <property type="nucleotide sequence ID" value="NZ_CP028136.1"/>
</dbReference>
<dbReference type="GO" id="GO:0016491">
    <property type="term" value="F:oxidoreductase activity"/>
    <property type="evidence" value="ECO:0007669"/>
    <property type="project" value="InterPro"/>
</dbReference>
<name>A0A2R3Z9H1_9FLAO</name>
<reference evidence="8" key="1">
    <citation type="submission" date="2018-03" db="EMBL/GenBank/DDBJ databases">
        <title>Gramella fulva sp. nov., isolated from a dry surface of tidal flat.</title>
        <authorList>
            <person name="Hwang S.H."/>
            <person name="Hwang W.M."/>
            <person name="Kang K."/>
            <person name="Ahn T.-Y."/>
        </authorList>
    </citation>
    <scope>NUCLEOTIDE SEQUENCE [LARGE SCALE GENOMIC DNA]</scope>
    <source>
        <strain evidence="8">SH35</strain>
    </source>
</reference>
<gene>
    <name evidence="7" type="ORF">C7S20_17595</name>
</gene>
<evidence type="ECO:0000313" key="7">
    <source>
        <dbReference type="EMBL" id="AVR46929.1"/>
    </source>
</evidence>
<dbReference type="InterPro" id="IPR050553">
    <property type="entry name" value="Thioredoxin_ResA/DsbE_sf"/>
</dbReference>
<evidence type="ECO:0000256" key="5">
    <source>
        <dbReference type="SAM" id="Coils"/>
    </source>
</evidence>
<dbReference type="InterPro" id="IPR000866">
    <property type="entry name" value="AhpC/TSA"/>
</dbReference>
<proteinExistence type="predicted"/>
<dbReference type="InterPro" id="IPR025380">
    <property type="entry name" value="DUF4369"/>
</dbReference>
<evidence type="ECO:0000256" key="2">
    <source>
        <dbReference type="ARBA" id="ARBA00022748"/>
    </source>
</evidence>
<dbReference type="AlphaFoldDB" id="A0A2R3Z9H1"/>
<dbReference type="GO" id="GO:0016209">
    <property type="term" value="F:antioxidant activity"/>
    <property type="evidence" value="ECO:0007669"/>
    <property type="project" value="InterPro"/>
</dbReference>
<dbReference type="SUPFAM" id="SSF52833">
    <property type="entry name" value="Thioredoxin-like"/>
    <property type="match status" value="1"/>
</dbReference>
<dbReference type="CDD" id="cd02966">
    <property type="entry name" value="TlpA_like_family"/>
    <property type="match status" value="1"/>
</dbReference>
<sequence>MKKLVIIVSAITMVFAACEKDKGYYLSGNTEGFEDGTKVYISELGEDTRAPKVVDTAVIKNGHFEVDLEDTDVPNLGFLRFEGSNGSVLFIEENQKISFDINKDSIQNAKVSGGKENAALNEYMGHLKDLNQKYMKLQADSREAMMKQDTAALENMQATQMELRDNDKVKKEEIFKNNKDSFVGLMVLTDMLNMKTHSATEVKKMYEELSDRIKQTPLAKKLKENLDQMSATDVGNKAPEFSGPNPEGKEISLSENMGKVTIVDFWAAWCKPCRAESPNLVKVYNKYKDQGLNIISVSLDRPGQKDKWVEAIKEDNLGAWNHVSHLEFWKEPIARKYGVTAIPATYILDDQGVIVAKNLRGDDLSNKIGELLSKS</sequence>
<keyword evidence="5" id="KW-0175">Coiled coil</keyword>
<dbReference type="PROSITE" id="PS51352">
    <property type="entry name" value="THIOREDOXIN_2"/>
    <property type="match status" value="1"/>
</dbReference>
<evidence type="ECO:0000256" key="3">
    <source>
        <dbReference type="ARBA" id="ARBA00023157"/>
    </source>
</evidence>
<keyword evidence="3" id="KW-1015">Disulfide bond</keyword>
<dbReference type="GO" id="GO:0030313">
    <property type="term" value="C:cell envelope"/>
    <property type="evidence" value="ECO:0007669"/>
    <property type="project" value="UniProtKB-SubCell"/>
</dbReference>
<dbReference type="PANTHER" id="PTHR42852:SF6">
    <property type="entry name" value="THIOL:DISULFIDE INTERCHANGE PROTEIN DSBE"/>
    <property type="match status" value="1"/>
</dbReference>
<dbReference type="Pfam" id="PF00578">
    <property type="entry name" value="AhpC-TSA"/>
    <property type="match status" value="1"/>
</dbReference>
<feature type="domain" description="Thioredoxin" evidence="6">
    <location>
        <begin position="232"/>
        <end position="375"/>
    </location>
</feature>
<dbReference type="PROSITE" id="PS51257">
    <property type="entry name" value="PROKAR_LIPOPROTEIN"/>
    <property type="match status" value="1"/>
</dbReference>
<feature type="coiled-coil region" evidence="5">
    <location>
        <begin position="120"/>
        <end position="147"/>
    </location>
</feature>
<dbReference type="Proteomes" id="UP000241507">
    <property type="component" value="Chromosome"/>
</dbReference>
<dbReference type="PANTHER" id="PTHR42852">
    <property type="entry name" value="THIOL:DISULFIDE INTERCHANGE PROTEIN DSBE"/>
    <property type="match status" value="1"/>
</dbReference>
<evidence type="ECO:0000313" key="8">
    <source>
        <dbReference type="Proteomes" id="UP000241507"/>
    </source>
</evidence>